<reference evidence="4" key="1">
    <citation type="journal article" date="2019" name="Int. J. Syst. Evol. Microbiol.">
        <title>The Global Catalogue of Microorganisms (GCM) 10K type strain sequencing project: providing services to taxonomists for standard genome sequencing and annotation.</title>
        <authorList>
            <consortium name="The Broad Institute Genomics Platform"/>
            <consortium name="The Broad Institute Genome Sequencing Center for Infectious Disease"/>
            <person name="Wu L."/>
            <person name="Ma J."/>
        </authorList>
    </citation>
    <scope>NUCLEOTIDE SEQUENCE [LARGE SCALE GENOMIC DNA]</scope>
    <source>
        <strain evidence="4">CCUG 62982</strain>
    </source>
</reference>
<organism evidence="3 4">
    <name type="scientific">Sphingomonas canadensis</name>
    <dbReference type="NCBI Taxonomy" id="1219257"/>
    <lineage>
        <taxon>Bacteria</taxon>
        <taxon>Pseudomonadati</taxon>
        <taxon>Pseudomonadota</taxon>
        <taxon>Alphaproteobacteria</taxon>
        <taxon>Sphingomonadales</taxon>
        <taxon>Sphingomonadaceae</taxon>
        <taxon>Sphingomonas</taxon>
    </lineage>
</organism>
<accession>A0ABW3HGL5</accession>
<dbReference type="GO" id="GO:0004722">
    <property type="term" value="F:protein serine/threonine phosphatase activity"/>
    <property type="evidence" value="ECO:0007669"/>
    <property type="project" value="UniProtKB-EC"/>
</dbReference>
<sequence>MSVRWSWSGASGKGGRERNEDSWVGARLGDGAAAIVADGLGGHSDGQLASRVAVRAAQRFLRGCGEGGDPETIAAGCVRAAADAVRAEQRRRKSDLSSTIAVAVAAGDLIGWAHCGDTRIYLLARDAASLRLTGDHSVAMAALPEGERLTADVRHDPRRNVLVSSLGGEDPMIDTGGGSIGADEALALCSDGFWEHAAEEDLFDLAAAGYDAPRLAVALARRKPFNGDNFTLATLFRATRRRGIWGWRMR</sequence>
<dbReference type="PROSITE" id="PS51746">
    <property type="entry name" value="PPM_2"/>
    <property type="match status" value="1"/>
</dbReference>
<proteinExistence type="predicted"/>
<dbReference type="Pfam" id="PF13672">
    <property type="entry name" value="PP2C_2"/>
    <property type="match status" value="1"/>
</dbReference>
<name>A0ABW3HGL5_9SPHN</name>
<gene>
    <name evidence="3" type="ORF">ACFQ1E_20245</name>
</gene>
<evidence type="ECO:0000259" key="2">
    <source>
        <dbReference type="PROSITE" id="PS51746"/>
    </source>
</evidence>
<dbReference type="Gene3D" id="3.60.40.10">
    <property type="entry name" value="PPM-type phosphatase domain"/>
    <property type="match status" value="1"/>
</dbReference>
<dbReference type="Proteomes" id="UP001596977">
    <property type="component" value="Unassembled WGS sequence"/>
</dbReference>
<dbReference type="RefSeq" id="WP_264946620.1">
    <property type="nucleotide sequence ID" value="NZ_JAPDRA010000017.1"/>
</dbReference>
<dbReference type="EC" id="3.1.3.16" evidence="3"/>
<feature type="domain" description="PPM-type phosphatase" evidence="2">
    <location>
        <begin position="4"/>
        <end position="237"/>
    </location>
</feature>
<evidence type="ECO:0000313" key="4">
    <source>
        <dbReference type="Proteomes" id="UP001596977"/>
    </source>
</evidence>
<dbReference type="EMBL" id="JBHTJG010000016">
    <property type="protein sequence ID" value="MFD0948682.1"/>
    <property type="molecule type" value="Genomic_DNA"/>
</dbReference>
<dbReference type="SMART" id="SM00332">
    <property type="entry name" value="PP2Cc"/>
    <property type="match status" value="1"/>
</dbReference>
<feature type="region of interest" description="Disordered" evidence="1">
    <location>
        <begin position="1"/>
        <end position="21"/>
    </location>
</feature>
<comment type="caution">
    <text evidence="3">The sequence shown here is derived from an EMBL/GenBank/DDBJ whole genome shotgun (WGS) entry which is preliminary data.</text>
</comment>
<dbReference type="SUPFAM" id="SSF81606">
    <property type="entry name" value="PP2C-like"/>
    <property type="match status" value="1"/>
</dbReference>
<dbReference type="InterPro" id="IPR001932">
    <property type="entry name" value="PPM-type_phosphatase-like_dom"/>
</dbReference>
<dbReference type="SMART" id="SM00331">
    <property type="entry name" value="PP2C_SIG"/>
    <property type="match status" value="1"/>
</dbReference>
<keyword evidence="3" id="KW-0378">Hydrolase</keyword>
<evidence type="ECO:0000256" key="1">
    <source>
        <dbReference type="SAM" id="MobiDB-lite"/>
    </source>
</evidence>
<dbReference type="InterPro" id="IPR036457">
    <property type="entry name" value="PPM-type-like_dom_sf"/>
</dbReference>
<protein>
    <submittedName>
        <fullName evidence="3">PP2C family protein-serine/threonine phosphatase</fullName>
        <ecNumber evidence="3">3.1.3.16</ecNumber>
    </submittedName>
</protein>
<evidence type="ECO:0000313" key="3">
    <source>
        <dbReference type="EMBL" id="MFD0948682.1"/>
    </source>
</evidence>
<keyword evidence="4" id="KW-1185">Reference proteome</keyword>